<keyword evidence="11" id="KW-1185">Reference proteome</keyword>
<name>A0A1H8TFR6_9PSEU</name>
<dbReference type="STRING" id="394193.SAMN04489732_102576"/>
<dbReference type="EMBL" id="FOEF01000002">
    <property type="protein sequence ID" value="SEO89323.1"/>
    <property type="molecule type" value="Genomic_DNA"/>
</dbReference>
<gene>
    <name evidence="10" type="ORF">SAMN04489732_102576</name>
</gene>
<feature type="transmembrane region" description="Helical" evidence="7">
    <location>
        <begin position="41"/>
        <end position="63"/>
    </location>
</feature>
<dbReference type="Proteomes" id="UP000198582">
    <property type="component" value="Unassembled WGS sequence"/>
</dbReference>
<keyword evidence="7" id="KW-0645">Protease</keyword>
<dbReference type="RefSeq" id="WP_091614298.1">
    <property type="nucleotide sequence ID" value="NZ_FOEF01000002.1"/>
</dbReference>
<dbReference type="GO" id="GO:0009003">
    <property type="term" value="F:signal peptidase activity"/>
    <property type="evidence" value="ECO:0007669"/>
    <property type="project" value="UniProtKB-EC"/>
</dbReference>
<dbReference type="PROSITE" id="PS00761">
    <property type="entry name" value="SPASE_I_3"/>
    <property type="match status" value="1"/>
</dbReference>
<evidence type="ECO:0000256" key="8">
    <source>
        <dbReference type="SAM" id="MobiDB-lite"/>
    </source>
</evidence>
<proteinExistence type="inferred from homology"/>
<dbReference type="Gene3D" id="2.10.109.10">
    <property type="entry name" value="Umud Fragment, subunit A"/>
    <property type="match status" value="1"/>
</dbReference>
<evidence type="ECO:0000313" key="10">
    <source>
        <dbReference type="EMBL" id="SEO89323.1"/>
    </source>
</evidence>
<keyword evidence="5 7" id="KW-0378">Hydrolase</keyword>
<keyword evidence="7" id="KW-0812">Transmembrane</keyword>
<evidence type="ECO:0000256" key="7">
    <source>
        <dbReference type="RuleBase" id="RU362042"/>
    </source>
</evidence>
<evidence type="ECO:0000256" key="6">
    <source>
        <dbReference type="PIRSR" id="PIRSR600223-1"/>
    </source>
</evidence>
<protein>
    <recommendedName>
        <fullName evidence="4 7">Signal peptidase I</fullName>
        <ecNumber evidence="4 7">3.4.21.89</ecNumber>
    </recommendedName>
</protein>
<reference evidence="10 11" key="1">
    <citation type="submission" date="2016-10" db="EMBL/GenBank/DDBJ databases">
        <authorList>
            <person name="de Groot N.N."/>
        </authorList>
    </citation>
    <scope>NUCLEOTIDE SEQUENCE [LARGE SCALE GENOMIC DNA]</scope>
    <source>
        <strain evidence="10 11">DSM 44993</strain>
    </source>
</reference>
<dbReference type="NCBIfam" id="TIGR02227">
    <property type="entry name" value="sigpep_I_bact"/>
    <property type="match status" value="1"/>
</dbReference>
<dbReference type="Pfam" id="PF10502">
    <property type="entry name" value="Peptidase_S26"/>
    <property type="match status" value="1"/>
</dbReference>
<dbReference type="OrthoDB" id="9815782at2"/>
<keyword evidence="7" id="KW-0472">Membrane</keyword>
<dbReference type="InterPro" id="IPR000223">
    <property type="entry name" value="Pept_S26A_signal_pept_1"/>
</dbReference>
<dbReference type="CDD" id="cd06530">
    <property type="entry name" value="S26_SPase_I"/>
    <property type="match status" value="1"/>
</dbReference>
<dbReference type="PANTHER" id="PTHR43390:SF1">
    <property type="entry name" value="CHLOROPLAST PROCESSING PEPTIDASE"/>
    <property type="match status" value="1"/>
</dbReference>
<dbReference type="AlphaFoldDB" id="A0A1H8TFR6"/>
<sequence>MADPIPREYAGSDPERPDPDDPGESSGSAGRGRKPRKKRPFWQELPILIVIALVLTILIQQFVGKVFMIPSQSMEATLHGCTGCFGDRVLVDRVTYDFTDPGPGDVIVFSGPQSWSENEIAPQEPSNFFAKAVREVGSLVGFAPPDERDFVKRVIAVGGQTVQCCDPQGRVLVDGKPLTEPYIHWEDPNNPVQQPFTPVKVPEGTLWVMGDNRNDSCDSRCQGGGGAKAAVPVGNVIGKARLIVLPPSRWGGVSDYNAQTNANAVALGAPGWQQGLPLGAGAALSVPALFLGRRMRESLGQRKKRRR</sequence>
<dbReference type="EC" id="3.4.21.89" evidence="4 7"/>
<comment type="similarity">
    <text evidence="3 7">Belongs to the peptidase S26 family.</text>
</comment>
<comment type="catalytic activity">
    <reaction evidence="1 7">
        <text>Cleavage of hydrophobic, N-terminal signal or leader sequences from secreted and periplasmic proteins.</text>
        <dbReference type="EC" id="3.4.21.89"/>
    </reaction>
</comment>
<dbReference type="GO" id="GO:0005886">
    <property type="term" value="C:plasma membrane"/>
    <property type="evidence" value="ECO:0007669"/>
    <property type="project" value="UniProtKB-SubCell"/>
</dbReference>
<accession>A0A1H8TFR6</accession>
<dbReference type="PRINTS" id="PR00727">
    <property type="entry name" value="LEADERPTASE"/>
</dbReference>
<dbReference type="SUPFAM" id="SSF51306">
    <property type="entry name" value="LexA/Signal peptidase"/>
    <property type="match status" value="1"/>
</dbReference>
<dbReference type="PANTHER" id="PTHR43390">
    <property type="entry name" value="SIGNAL PEPTIDASE I"/>
    <property type="match status" value="1"/>
</dbReference>
<dbReference type="InterPro" id="IPR019533">
    <property type="entry name" value="Peptidase_S26"/>
</dbReference>
<comment type="subcellular location">
    <subcellularLocation>
        <location evidence="2">Cell membrane</location>
        <topology evidence="2">Single-pass type II membrane protein</topology>
    </subcellularLocation>
    <subcellularLocation>
        <location evidence="7">Membrane</location>
        <topology evidence="7">Single-pass type II membrane protein</topology>
    </subcellularLocation>
</comment>
<evidence type="ECO:0000256" key="1">
    <source>
        <dbReference type="ARBA" id="ARBA00000677"/>
    </source>
</evidence>
<dbReference type="InterPro" id="IPR019758">
    <property type="entry name" value="Pept_S26A_signal_pept_1_CS"/>
</dbReference>
<dbReference type="GO" id="GO:0006465">
    <property type="term" value="P:signal peptide processing"/>
    <property type="evidence" value="ECO:0007669"/>
    <property type="project" value="InterPro"/>
</dbReference>
<evidence type="ECO:0000256" key="3">
    <source>
        <dbReference type="ARBA" id="ARBA00009370"/>
    </source>
</evidence>
<feature type="active site" evidence="6">
    <location>
        <position position="73"/>
    </location>
</feature>
<feature type="domain" description="Peptidase S26" evidence="9">
    <location>
        <begin position="44"/>
        <end position="244"/>
    </location>
</feature>
<evidence type="ECO:0000259" key="9">
    <source>
        <dbReference type="Pfam" id="PF10502"/>
    </source>
</evidence>
<dbReference type="InterPro" id="IPR036286">
    <property type="entry name" value="LexA/Signal_pep-like_sf"/>
</dbReference>
<feature type="active site" evidence="6">
    <location>
        <position position="152"/>
    </location>
</feature>
<evidence type="ECO:0000313" key="11">
    <source>
        <dbReference type="Proteomes" id="UP000198582"/>
    </source>
</evidence>
<evidence type="ECO:0000256" key="5">
    <source>
        <dbReference type="ARBA" id="ARBA00022801"/>
    </source>
</evidence>
<evidence type="ECO:0000256" key="4">
    <source>
        <dbReference type="ARBA" id="ARBA00013208"/>
    </source>
</evidence>
<feature type="region of interest" description="Disordered" evidence="8">
    <location>
        <begin position="1"/>
        <end position="37"/>
    </location>
</feature>
<organism evidence="10 11">
    <name type="scientific">Amycolatopsis saalfeldensis</name>
    <dbReference type="NCBI Taxonomy" id="394193"/>
    <lineage>
        <taxon>Bacteria</taxon>
        <taxon>Bacillati</taxon>
        <taxon>Actinomycetota</taxon>
        <taxon>Actinomycetes</taxon>
        <taxon>Pseudonocardiales</taxon>
        <taxon>Pseudonocardiaceae</taxon>
        <taxon>Amycolatopsis</taxon>
    </lineage>
</organism>
<evidence type="ECO:0000256" key="2">
    <source>
        <dbReference type="ARBA" id="ARBA00004401"/>
    </source>
</evidence>
<keyword evidence="7" id="KW-1133">Transmembrane helix</keyword>
<dbReference type="GO" id="GO:0004252">
    <property type="term" value="F:serine-type endopeptidase activity"/>
    <property type="evidence" value="ECO:0007669"/>
    <property type="project" value="InterPro"/>
</dbReference>